<evidence type="ECO:0000313" key="1">
    <source>
        <dbReference type="EMBL" id="ABC91941.1"/>
    </source>
</evidence>
<proteinExistence type="predicted"/>
<name>Q2K5E5_RHIEC</name>
<gene>
    <name evidence="1" type="ordered locus">RHE_CH03176</name>
</gene>
<sequence>MLVGRRSPFSKSPGAQPCLLSLHAPVIALLGAPCPIKAFPQQLLAEFFTIGSAALVGDRRREASIDVWRERSRLPAIAVGNYRWPASYMLPGPLKQFAD</sequence>
<accession>Q2K5E5</accession>
<evidence type="ECO:0000313" key="2">
    <source>
        <dbReference type="Proteomes" id="UP000001936"/>
    </source>
</evidence>
<keyword evidence="2" id="KW-1185">Reference proteome</keyword>
<organism evidence="1 2">
    <name type="scientific">Rhizobium etli (strain ATCC 51251 / DSM 11541 / JCM 21823 / NBRC 15573 / CFN 42)</name>
    <dbReference type="NCBI Taxonomy" id="347834"/>
    <lineage>
        <taxon>Bacteria</taxon>
        <taxon>Pseudomonadati</taxon>
        <taxon>Pseudomonadota</taxon>
        <taxon>Alphaproteobacteria</taxon>
        <taxon>Hyphomicrobiales</taxon>
        <taxon>Rhizobiaceae</taxon>
        <taxon>Rhizobium/Agrobacterium group</taxon>
        <taxon>Rhizobium</taxon>
    </lineage>
</organism>
<reference evidence="1 2" key="1">
    <citation type="journal article" date="2006" name="Proc. Natl. Acad. Sci. U.S.A.">
        <title>The partitioned Rhizobium etli genome: genetic and metabolic redundancy in seven interacting replicons.</title>
        <authorList>
            <person name="Gonzalez V."/>
            <person name="Santamaria R.I."/>
            <person name="Bustos P."/>
            <person name="Hernandez-Gonzalez I."/>
            <person name="Medrano-Soto A."/>
            <person name="Moreno-Hagelsieb G."/>
            <person name="Janga S.C."/>
            <person name="Ramirez M.A."/>
            <person name="Jimenez-Jacinto V."/>
            <person name="Collado-Vides J."/>
            <person name="Davila G."/>
        </authorList>
    </citation>
    <scope>NUCLEOTIDE SEQUENCE [LARGE SCALE GENOMIC DNA]</scope>
    <source>
        <strain evidence="2">ATCC 51251 / DSM 11541 / JCM 21823 / NBRC 15573 / CFN 42</strain>
    </source>
</reference>
<dbReference type="EMBL" id="CP000133">
    <property type="protein sequence ID" value="ABC91941.1"/>
    <property type="molecule type" value="Genomic_DNA"/>
</dbReference>
<dbReference type="AlphaFoldDB" id="Q2K5E5"/>
<protein>
    <submittedName>
        <fullName evidence="1">Uncharacterized protein</fullName>
    </submittedName>
</protein>
<dbReference type="Proteomes" id="UP000001936">
    <property type="component" value="Chromosome"/>
</dbReference>
<dbReference type="HOGENOM" id="CLU_2318157_0_0_5"/>
<dbReference type="KEGG" id="ret:RHE_CH03176"/>